<feature type="transmembrane region" description="Helical" evidence="1">
    <location>
        <begin position="60"/>
        <end position="79"/>
    </location>
</feature>
<dbReference type="GO" id="GO:0019991">
    <property type="term" value="P:septate junction assembly"/>
    <property type="evidence" value="ECO:0007669"/>
    <property type="project" value="TreeGrafter"/>
</dbReference>
<feature type="transmembrane region" description="Helical" evidence="1">
    <location>
        <begin position="174"/>
        <end position="198"/>
    </location>
</feature>
<dbReference type="OrthoDB" id="8174021at2759"/>
<comment type="caution">
    <text evidence="2">The sequence shown here is derived from an EMBL/GenBank/DDBJ whole genome shotgun (WGS) entry which is preliminary data.</text>
</comment>
<dbReference type="GO" id="GO:0035159">
    <property type="term" value="P:regulation of tube length, open tracheal system"/>
    <property type="evidence" value="ECO:0007669"/>
    <property type="project" value="TreeGrafter"/>
</dbReference>
<name>A0A8K0KFV0_LADFU</name>
<reference evidence="2" key="1">
    <citation type="submission" date="2013-04" db="EMBL/GenBank/DDBJ databases">
        <authorList>
            <person name="Qu J."/>
            <person name="Murali S.C."/>
            <person name="Bandaranaike D."/>
            <person name="Bellair M."/>
            <person name="Blankenburg K."/>
            <person name="Chao H."/>
            <person name="Dinh H."/>
            <person name="Doddapaneni H."/>
            <person name="Downs B."/>
            <person name="Dugan-Rocha S."/>
            <person name="Elkadiri S."/>
            <person name="Gnanaolivu R.D."/>
            <person name="Hernandez B."/>
            <person name="Javaid M."/>
            <person name="Jayaseelan J.C."/>
            <person name="Lee S."/>
            <person name="Li M."/>
            <person name="Ming W."/>
            <person name="Munidasa M."/>
            <person name="Muniz J."/>
            <person name="Nguyen L."/>
            <person name="Ongeri F."/>
            <person name="Osuji N."/>
            <person name="Pu L.-L."/>
            <person name="Puazo M."/>
            <person name="Qu C."/>
            <person name="Quiroz J."/>
            <person name="Raj R."/>
            <person name="Weissenberger G."/>
            <person name="Xin Y."/>
            <person name="Zou X."/>
            <person name="Han Y."/>
            <person name="Richards S."/>
            <person name="Worley K."/>
            <person name="Muzny D."/>
            <person name="Gibbs R."/>
        </authorList>
    </citation>
    <scope>NUCLEOTIDE SEQUENCE</scope>
    <source>
        <strain evidence="2">Sampled in the wild</strain>
    </source>
</reference>
<evidence type="ECO:0000256" key="1">
    <source>
        <dbReference type="SAM" id="Phobius"/>
    </source>
</evidence>
<gene>
    <name evidence="2" type="ORF">J437_LFUL011029</name>
</gene>
<reference evidence="2" key="2">
    <citation type="submission" date="2017-10" db="EMBL/GenBank/DDBJ databases">
        <title>Ladona fulva Genome sequencing and assembly.</title>
        <authorList>
            <person name="Murali S."/>
            <person name="Richards S."/>
            <person name="Bandaranaike D."/>
            <person name="Bellair M."/>
            <person name="Blankenburg K."/>
            <person name="Chao H."/>
            <person name="Dinh H."/>
            <person name="Doddapaneni H."/>
            <person name="Dugan-Rocha S."/>
            <person name="Elkadiri S."/>
            <person name="Gnanaolivu R."/>
            <person name="Hernandez B."/>
            <person name="Skinner E."/>
            <person name="Javaid M."/>
            <person name="Lee S."/>
            <person name="Li M."/>
            <person name="Ming W."/>
            <person name="Munidasa M."/>
            <person name="Muniz J."/>
            <person name="Nguyen L."/>
            <person name="Hughes D."/>
            <person name="Osuji N."/>
            <person name="Pu L.-L."/>
            <person name="Puazo M."/>
            <person name="Qu C."/>
            <person name="Quiroz J."/>
            <person name="Raj R."/>
            <person name="Weissenberger G."/>
            <person name="Xin Y."/>
            <person name="Zou X."/>
            <person name="Han Y."/>
            <person name="Worley K."/>
            <person name="Muzny D."/>
            <person name="Gibbs R."/>
        </authorList>
    </citation>
    <scope>NUCLEOTIDE SEQUENCE</scope>
    <source>
        <strain evidence="2">Sampled in the wild</strain>
    </source>
</reference>
<keyword evidence="3" id="KW-1185">Reference proteome</keyword>
<organism evidence="2 3">
    <name type="scientific">Ladona fulva</name>
    <name type="common">Scarce chaser dragonfly</name>
    <name type="synonym">Libellula fulva</name>
    <dbReference type="NCBI Taxonomy" id="123851"/>
    <lineage>
        <taxon>Eukaryota</taxon>
        <taxon>Metazoa</taxon>
        <taxon>Ecdysozoa</taxon>
        <taxon>Arthropoda</taxon>
        <taxon>Hexapoda</taxon>
        <taxon>Insecta</taxon>
        <taxon>Pterygota</taxon>
        <taxon>Palaeoptera</taxon>
        <taxon>Odonata</taxon>
        <taxon>Epiprocta</taxon>
        <taxon>Anisoptera</taxon>
        <taxon>Libelluloidea</taxon>
        <taxon>Libellulidae</taxon>
        <taxon>Ladona</taxon>
    </lineage>
</organism>
<keyword evidence="1" id="KW-1133">Transmembrane helix</keyword>
<keyword evidence="1" id="KW-0812">Transmembrane</keyword>
<feature type="non-terminal residue" evidence="2">
    <location>
        <position position="1"/>
    </location>
</feature>
<feature type="transmembrane region" description="Helical" evidence="1">
    <location>
        <begin position="114"/>
        <end position="136"/>
    </location>
</feature>
<evidence type="ECO:0000313" key="2">
    <source>
        <dbReference type="EMBL" id="KAG8232920.1"/>
    </source>
</evidence>
<dbReference type="GO" id="GO:0005886">
    <property type="term" value="C:plasma membrane"/>
    <property type="evidence" value="ECO:0007669"/>
    <property type="project" value="TreeGrafter"/>
</dbReference>
<protein>
    <submittedName>
        <fullName evidence="2">Uncharacterized protein</fullName>
    </submittedName>
</protein>
<evidence type="ECO:0000313" key="3">
    <source>
        <dbReference type="Proteomes" id="UP000792457"/>
    </source>
</evidence>
<dbReference type="AlphaFoldDB" id="A0A8K0KFV0"/>
<dbReference type="Proteomes" id="UP000792457">
    <property type="component" value="Unassembled WGS sequence"/>
</dbReference>
<feature type="transmembrane region" description="Helical" evidence="1">
    <location>
        <begin position="148"/>
        <end position="168"/>
    </location>
</feature>
<dbReference type="EMBL" id="KZ308668">
    <property type="protein sequence ID" value="KAG8232920.1"/>
    <property type="molecule type" value="Genomic_DNA"/>
</dbReference>
<dbReference type="PANTHER" id="PTHR36694:SF4">
    <property type="entry name" value="LD42595P"/>
    <property type="match status" value="1"/>
</dbReference>
<proteinExistence type="predicted"/>
<feature type="transmembrane region" description="Helical" evidence="1">
    <location>
        <begin position="91"/>
        <end position="108"/>
    </location>
</feature>
<keyword evidence="1" id="KW-0472">Membrane</keyword>
<dbReference type="PANTHER" id="PTHR36694">
    <property type="entry name" value="PASIFLORA 1, ISOFORM A-RELATED"/>
    <property type="match status" value="1"/>
</dbReference>
<dbReference type="GO" id="GO:0060857">
    <property type="term" value="P:establishment of glial blood-brain barrier"/>
    <property type="evidence" value="ECO:0007669"/>
    <property type="project" value="TreeGrafter"/>
</dbReference>
<accession>A0A8K0KFV0</accession>
<sequence>MNYGKKSPSLAGSVYSHVTRSSANLKSSRSVKSLKVPWYRKPILQDAIVLDIQRASLLSGVYSLFLSLFTIATAVFDIYSLAMAAPGSTHFGYYIISFEFVYVGSLHVRNALIVFALFSLIGGFALLVTSIILIVALRMEYEHKMLPWIYCMGVFTIWRLLAFIFAAIVNDLIFGYNLAMCLLWIVFTCANVYGWLLVYS</sequence>